<evidence type="ECO:0000256" key="3">
    <source>
        <dbReference type="SAM" id="SignalP"/>
    </source>
</evidence>
<accession>A0A6J4QXV7</accession>
<dbReference type="AlphaFoldDB" id="A0A6J4QXV7"/>
<evidence type="ECO:0000313" key="4">
    <source>
        <dbReference type="EMBL" id="CAA9454018.1"/>
    </source>
</evidence>
<evidence type="ECO:0008006" key="5">
    <source>
        <dbReference type="Google" id="ProtNLM"/>
    </source>
</evidence>
<sequence length="309" mass="31353">MACRLRVLVGVLSVMLVTAVPALAQEAGESVEATGVLQYAGSNGGYDYYTINDEATGESYTLRSDSVDLGSYLDQRVDISGTLVVEEIPTSAGEAQSVYIEVDSVEPAGSPDPRVTVTFELTVEGEPPAGTVFVGLLGGEPVPQELTDPDGDGVYTYSTSLMPASAGEPGTPARIAQGEGPLQSGPAGPYLAGPITTIKDFGLVTLDEDATLSATVSFEESQGGTTPETTTSGPDGPGDPKTGADINEDGSVDEADGEVAASISDSAREAEKASGEPTLPTTGGAVLLPLIAGLLLTAGGLLLARRATR</sequence>
<feature type="transmembrane region" description="Helical" evidence="2">
    <location>
        <begin position="286"/>
        <end position="304"/>
    </location>
</feature>
<feature type="compositionally biased region" description="Acidic residues" evidence="1">
    <location>
        <begin position="246"/>
        <end position="257"/>
    </location>
</feature>
<feature type="region of interest" description="Disordered" evidence="1">
    <location>
        <begin position="216"/>
        <end position="283"/>
    </location>
</feature>
<reference evidence="4" key="1">
    <citation type="submission" date="2020-02" db="EMBL/GenBank/DDBJ databases">
        <authorList>
            <person name="Meier V. D."/>
        </authorList>
    </citation>
    <scope>NUCLEOTIDE SEQUENCE</scope>
    <source>
        <strain evidence="4">AVDCRST_MAG28</strain>
    </source>
</reference>
<feature type="compositionally biased region" description="Low complexity" evidence="1">
    <location>
        <begin position="223"/>
        <end position="243"/>
    </location>
</feature>
<name>A0A6J4QXV7_9ACTN</name>
<feature type="region of interest" description="Disordered" evidence="1">
    <location>
        <begin position="164"/>
        <end position="188"/>
    </location>
</feature>
<keyword evidence="2" id="KW-0472">Membrane</keyword>
<feature type="chain" id="PRO_5026690951" description="Gram-positive cocci surface proteins LPxTG domain-containing protein" evidence="3">
    <location>
        <begin position="25"/>
        <end position="309"/>
    </location>
</feature>
<gene>
    <name evidence="4" type="ORF">AVDCRST_MAG28-2136</name>
</gene>
<proteinExistence type="predicted"/>
<evidence type="ECO:0000256" key="1">
    <source>
        <dbReference type="SAM" id="MobiDB-lite"/>
    </source>
</evidence>
<keyword evidence="3" id="KW-0732">Signal</keyword>
<keyword evidence="2" id="KW-0812">Transmembrane</keyword>
<feature type="signal peptide" evidence="3">
    <location>
        <begin position="1"/>
        <end position="24"/>
    </location>
</feature>
<organism evidence="4">
    <name type="scientific">uncultured Rubrobacteraceae bacterium</name>
    <dbReference type="NCBI Taxonomy" id="349277"/>
    <lineage>
        <taxon>Bacteria</taxon>
        <taxon>Bacillati</taxon>
        <taxon>Actinomycetota</taxon>
        <taxon>Rubrobacteria</taxon>
        <taxon>Rubrobacterales</taxon>
        <taxon>Rubrobacteraceae</taxon>
        <taxon>environmental samples</taxon>
    </lineage>
</organism>
<keyword evidence="2" id="KW-1133">Transmembrane helix</keyword>
<dbReference type="EMBL" id="CADCVE010000042">
    <property type="protein sequence ID" value="CAA9454018.1"/>
    <property type="molecule type" value="Genomic_DNA"/>
</dbReference>
<evidence type="ECO:0000256" key="2">
    <source>
        <dbReference type="SAM" id="Phobius"/>
    </source>
</evidence>
<protein>
    <recommendedName>
        <fullName evidence="5">Gram-positive cocci surface proteins LPxTG domain-containing protein</fullName>
    </recommendedName>
</protein>